<gene>
    <name evidence="1" type="ORF">S1_00040</name>
</gene>
<dbReference type="EMBL" id="MT740725">
    <property type="protein sequence ID" value="QMV32357.1"/>
    <property type="molecule type" value="Genomic_DNA"/>
</dbReference>
<accession>A0A7G5B7T4</accession>
<reference evidence="1 2" key="1">
    <citation type="submission" date="2020-07" db="EMBL/GenBank/DDBJ databases">
        <title>Ralstonia phages.</title>
        <authorList>
            <person name="Trotereau A."/>
            <person name="Boyer C."/>
            <person name="Torres-Barcelo C."/>
        </authorList>
    </citation>
    <scope>NUCLEOTIDE SEQUENCE [LARGE SCALE GENOMIC DNA]</scope>
</reference>
<dbReference type="Proteomes" id="UP000515295">
    <property type="component" value="Segment"/>
</dbReference>
<protein>
    <submittedName>
        <fullName evidence="1">Uncharacterized protein</fullName>
    </submittedName>
</protein>
<organism evidence="1 2">
    <name type="scientific">Ralstonia phage Adzire</name>
    <dbReference type="NCBI Taxonomy" id="2759711"/>
    <lineage>
        <taxon>Viruses</taxon>
        <taxon>Duplodnaviria</taxon>
        <taxon>Heunggongvirae</taxon>
        <taxon>Uroviricota</taxon>
        <taxon>Caudoviricetes</taxon>
        <taxon>Bakolyvirus</taxon>
        <taxon>Bakolyvirus simangalove</taxon>
    </lineage>
</organism>
<evidence type="ECO:0000313" key="1">
    <source>
        <dbReference type="EMBL" id="QMV32357.1"/>
    </source>
</evidence>
<name>A0A7G5B7T4_9CAUD</name>
<sequence length="131" mass="13965">MKHNWIRDLAVGAALVGVMLWSTAKDAKAEEPTMGRLIAAVRQDSARLASLAGAAQLPSPFAENMLELSGYQAMAVALNKGGIDDCRTAQAIQAGFTKYRPIMPAEVAMREGWVAAADDHIALVCRKRVGA</sequence>
<evidence type="ECO:0000313" key="2">
    <source>
        <dbReference type="Proteomes" id="UP000515295"/>
    </source>
</evidence>
<proteinExistence type="predicted"/>